<dbReference type="OrthoDB" id="2706506at2"/>
<evidence type="ECO:0000313" key="2">
    <source>
        <dbReference type="Proteomes" id="UP000266482"/>
    </source>
</evidence>
<dbReference type="Proteomes" id="UP000266482">
    <property type="component" value="Unassembled WGS sequence"/>
</dbReference>
<evidence type="ECO:0000313" key="1">
    <source>
        <dbReference type="EMBL" id="RIX50514.1"/>
    </source>
</evidence>
<comment type="caution">
    <text evidence="1">The sequence shown here is derived from an EMBL/GenBank/DDBJ whole genome shotgun (WGS) entry which is preliminary data.</text>
</comment>
<dbReference type="RefSeq" id="WP_119601735.1">
    <property type="nucleotide sequence ID" value="NZ_QXQA01000014.1"/>
</dbReference>
<protein>
    <recommendedName>
        <fullName evidence="3">Hydrolase</fullName>
    </recommendedName>
</protein>
<organism evidence="1 2">
    <name type="scientific">Paenibacillus nanensis</name>
    <dbReference type="NCBI Taxonomy" id="393251"/>
    <lineage>
        <taxon>Bacteria</taxon>
        <taxon>Bacillati</taxon>
        <taxon>Bacillota</taxon>
        <taxon>Bacilli</taxon>
        <taxon>Bacillales</taxon>
        <taxon>Paenibacillaceae</taxon>
        <taxon>Paenibacillus</taxon>
    </lineage>
</organism>
<keyword evidence="2" id="KW-1185">Reference proteome</keyword>
<evidence type="ECO:0008006" key="3">
    <source>
        <dbReference type="Google" id="ProtNLM"/>
    </source>
</evidence>
<dbReference type="AlphaFoldDB" id="A0A3A1UQH6"/>
<dbReference type="EMBL" id="QXQA01000014">
    <property type="protein sequence ID" value="RIX50514.1"/>
    <property type="molecule type" value="Genomic_DNA"/>
</dbReference>
<gene>
    <name evidence="1" type="ORF">D3P08_19710</name>
</gene>
<name>A0A3A1UQH6_9BACL</name>
<reference evidence="1 2" key="1">
    <citation type="submission" date="2018-09" db="EMBL/GenBank/DDBJ databases">
        <title>Paenibacillus aracenensis nov. sp. isolated from a cave in southern Spain.</title>
        <authorList>
            <person name="Jurado V."/>
            <person name="Gutierrez-Patricio S."/>
            <person name="Gonzalez-Pimentel J.L."/>
            <person name="Miller A.Z."/>
            <person name="Laiz L."/>
            <person name="Saiz-Jimenez C."/>
        </authorList>
    </citation>
    <scope>NUCLEOTIDE SEQUENCE [LARGE SCALE GENOMIC DNA]</scope>
    <source>
        <strain evidence="1 2">DSM 22867</strain>
    </source>
</reference>
<sequence>MENDSQTYVNGGRKRFYVSVQAGQILADPEAAAYELAIDANDEEVARLRELFEELSSMDEAEIGHFATTPYETNHDESLNSGSDELVSQIYRLLYECGTGETRRHIETMGIL</sequence>
<accession>A0A3A1UQH6</accession>
<proteinExistence type="predicted"/>